<dbReference type="Proteomes" id="UP000515511">
    <property type="component" value="Chromosome"/>
</dbReference>
<evidence type="ECO:0000313" key="11">
    <source>
        <dbReference type="EMBL" id="QNE37797.1"/>
    </source>
</evidence>
<dbReference type="AlphaFoldDB" id="A0A7G6YH32"/>
<reference evidence="12" key="1">
    <citation type="submission" date="2019-09" db="EMBL/GenBank/DDBJ databases">
        <title>Antimicrobial potential of Antarctic Bacteria.</title>
        <authorList>
            <person name="Benaud N."/>
            <person name="Edwards R.J."/>
            <person name="Ferrari B.C."/>
        </authorList>
    </citation>
    <scope>NUCLEOTIDE SEQUENCE [LARGE SCALE GENOMIC DNA]</scope>
    <source>
        <strain evidence="12">INR9</strain>
    </source>
</reference>
<dbReference type="GO" id="GO:0005524">
    <property type="term" value="F:ATP binding"/>
    <property type="evidence" value="ECO:0007669"/>
    <property type="project" value="UniProtKB-KW"/>
</dbReference>
<evidence type="ECO:0000256" key="3">
    <source>
        <dbReference type="ARBA" id="ARBA00012054"/>
    </source>
</evidence>
<evidence type="ECO:0000256" key="4">
    <source>
        <dbReference type="ARBA" id="ARBA00022679"/>
    </source>
</evidence>
<dbReference type="GO" id="GO:0046316">
    <property type="term" value="F:gluconokinase activity"/>
    <property type="evidence" value="ECO:0007669"/>
    <property type="project" value="UniProtKB-EC"/>
</dbReference>
<evidence type="ECO:0000256" key="7">
    <source>
        <dbReference type="ARBA" id="ARBA00022840"/>
    </source>
</evidence>
<keyword evidence="6 10" id="KW-0418">Kinase</keyword>
<comment type="catalytic activity">
    <reaction evidence="9 10">
        <text>D-gluconate + ATP = 6-phospho-D-gluconate + ADP + H(+)</text>
        <dbReference type="Rhea" id="RHEA:19433"/>
        <dbReference type="ChEBI" id="CHEBI:15378"/>
        <dbReference type="ChEBI" id="CHEBI:18391"/>
        <dbReference type="ChEBI" id="CHEBI:30616"/>
        <dbReference type="ChEBI" id="CHEBI:58759"/>
        <dbReference type="ChEBI" id="CHEBI:456216"/>
        <dbReference type="EC" id="2.7.1.12"/>
    </reaction>
</comment>
<dbReference type="Pfam" id="PF01202">
    <property type="entry name" value="SKI"/>
    <property type="match status" value="1"/>
</dbReference>
<dbReference type="EC" id="2.7.1.12" evidence="3 10"/>
<dbReference type="Gene3D" id="3.40.50.300">
    <property type="entry name" value="P-loop containing nucleotide triphosphate hydrolases"/>
    <property type="match status" value="1"/>
</dbReference>
<name>A0A7G6YH32_9MICO</name>
<evidence type="ECO:0000256" key="1">
    <source>
        <dbReference type="ARBA" id="ARBA00004761"/>
    </source>
</evidence>
<accession>A0A7G6YH32</accession>
<evidence type="ECO:0000313" key="12">
    <source>
        <dbReference type="Proteomes" id="UP000515511"/>
    </source>
</evidence>
<gene>
    <name evidence="11" type="ORF">F1C12_17585</name>
</gene>
<comment type="pathway">
    <text evidence="1">Carbohydrate acid metabolism.</text>
</comment>
<evidence type="ECO:0000256" key="5">
    <source>
        <dbReference type="ARBA" id="ARBA00022741"/>
    </source>
</evidence>
<dbReference type="GO" id="GO:0019521">
    <property type="term" value="P:D-gluconate metabolic process"/>
    <property type="evidence" value="ECO:0007669"/>
    <property type="project" value="UniProtKB-KW"/>
</dbReference>
<evidence type="ECO:0000256" key="6">
    <source>
        <dbReference type="ARBA" id="ARBA00022777"/>
    </source>
</evidence>
<dbReference type="InterPro" id="IPR031322">
    <property type="entry name" value="Shikimate/glucono_kinase"/>
</dbReference>
<evidence type="ECO:0000256" key="8">
    <source>
        <dbReference type="ARBA" id="ARBA00023064"/>
    </source>
</evidence>
<dbReference type="FunFam" id="3.40.50.300:FF:000522">
    <property type="entry name" value="Gluconokinase"/>
    <property type="match status" value="1"/>
</dbReference>
<sequence>MGVSGCGKSTVGAALAQRLGVHFIDGDDLHPAANVAKMAGGIPLEDADRWPWLADIGRTLSDHTDRGLVIACSALKRIYRDVIRWEAPRTVFVHAQGDRDLIHERMAARADHYMPATLLDSQLRILEPLADDERGIVLDIERPVDELVESVVLTIESSERSSWATAVIS</sequence>
<keyword evidence="5 10" id="KW-0547">Nucleotide-binding</keyword>
<dbReference type="EMBL" id="CP043641">
    <property type="protein sequence ID" value="QNE37797.1"/>
    <property type="molecule type" value="Genomic_DNA"/>
</dbReference>
<keyword evidence="7 10" id="KW-0067">ATP-binding</keyword>
<keyword evidence="4 10" id="KW-0808">Transferase</keyword>
<dbReference type="PANTHER" id="PTHR43442">
    <property type="entry name" value="GLUCONOKINASE-RELATED"/>
    <property type="match status" value="1"/>
</dbReference>
<comment type="similarity">
    <text evidence="2 10">Belongs to the gluconokinase GntK/GntV family.</text>
</comment>
<evidence type="ECO:0000256" key="2">
    <source>
        <dbReference type="ARBA" id="ARBA00008420"/>
    </source>
</evidence>
<dbReference type="InterPro" id="IPR006001">
    <property type="entry name" value="Therm_gnt_kin"/>
</dbReference>
<dbReference type="GO" id="GO:0005737">
    <property type="term" value="C:cytoplasm"/>
    <property type="evidence" value="ECO:0007669"/>
    <property type="project" value="TreeGrafter"/>
</dbReference>
<dbReference type="PANTHER" id="PTHR43442:SF3">
    <property type="entry name" value="GLUCONOKINASE-RELATED"/>
    <property type="match status" value="1"/>
</dbReference>
<dbReference type="CDD" id="cd02021">
    <property type="entry name" value="GntK"/>
    <property type="match status" value="1"/>
</dbReference>
<evidence type="ECO:0000256" key="10">
    <source>
        <dbReference type="RuleBase" id="RU363066"/>
    </source>
</evidence>
<dbReference type="InterPro" id="IPR027417">
    <property type="entry name" value="P-loop_NTPase"/>
</dbReference>
<dbReference type="SUPFAM" id="SSF52540">
    <property type="entry name" value="P-loop containing nucleoside triphosphate hydrolases"/>
    <property type="match status" value="1"/>
</dbReference>
<protein>
    <recommendedName>
        <fullName evidence="3 10">Gluconokinase</fullName>
        <ecNumber evidence="3 10">2.7.1.12</ecNumber>
    </recommendedName>
</protein>
<proteinExistence type="inferred from homology"/>
<dbReference type="NCBIfam" id="TIGR01313">
    <property type="entry name" value="therm_gnt_kin"/>
    <property type="match status" value="1"/>
</dbReference>
<dbReference type="KEGG" id="lse:F1C12_17585"/>
<organism evidence="11 12">
    <name type="scientific">Leifsonia shinshuensis</name>
    <dbReference type="NCBI Taxonomy" id="150026"/>
    <lineage>
        <taxon>Bacteria</taxon>
        <taxon>Bacillati</taxon>
        <taxon>Actinomycetota</taxon>
        <taxon>Actinomycetes</taxon>
        <taxon>Micrococcales</taxon>
        <taxon>Microbacteriaceae</taxon>
        <taxon>Leifsonia</taxon>
    </lineage>
</organism>
<evidence type="ECO:0000256" key="9">
    <source>
        <dbReference type="ARBA" id="ARBA00048090"/>
    </source>
</evidence>
<keyword evidence="8" id="KW-0311">Gluconate utilization</keyword>